<dbReference type="GO" id="GO:0030915">
    <property type="term" value="C:Smc5-Smc6 complex"/>
    <property type="evidence" value="ECO:0007669"/>
    <property type="project" value="TreeGrafter"/>
</dbReference>
<dbReference type="GeneID" id="31367982"/>
<sequence length="1037" mass="119474">MSINGNRKRIIEEDDEDENEHSNNNNNVNNQRRRLDMQPTQSSGSTPAPASQNYITVPPAKVYMEGSIVRVKLTNFVTYTELEFVPGPRLNVIIGPNGSGKSSIICALALGLGGGPALLGRAKQVSHFIKHGEDHAIIEIELYVQTGNIVIQRLIRKDNSSEYRVNRSKVTANDLHELIRKHKIQVDNLCQFLPQDKVVSFAAMTPTELLQETEKAIGLHDLYENHMKLIEERKNVLQKQTQFSGHEGILEDLKKQNESLEKEVERFKQRKEYLQKVDLFQKKRLWVLVDIAQNEVNEATQARNEIDGRVKALEKEKAPLQKAGDVLKGNIEKLDHESTKHSTDVKKTEQETQRKSAAIEKYNDQIDSFHNELDNIQKRADERLAKIALARQNQQNLTENINNLPNEDVTRAKIEEKNKTLREINVQQGQIRSDISNAKNYLETLNMELRQVNGGLDALSNINAIKLESLRRNAKSVFDAYQNIKMRLKDRFNKTFVVSILLYLPDVNTNWGRDYQIDNLQQYGVECFLDQTFEADKLIKDVLVSTIPLQNIAAGTKASIGKEEELHRKTGIQGFFTPVRSYNYSQSRYGDKNTITRITALKDAKLLSQGEKNNLNRKKQEIEGRLTEAKSAHSKLQDQEQEINRQVKMIHTERQELQSLLDERKKLYSKLHHLNRQIEDMSVEENTDQMKADIKKKIQNAHLHRVNNIREVTNFLLQIGMSMSQRDLVTLKRSKAEAKYRVECAALENLIRQINDLKINLKTAIDQFNVAKKKLQGATEVAEREAPFDDYADMFEGMPDDIEEIDDEIESYNEKARQIGNTDPKVMQDYENRQKEIQTLTNKIGNHKAALEESQARMEELKSEWLIPVREFIADINEKFTQFFKEIRCMGEVLLGYNEKDPDNFEQYSIDIRVRFRDEDPMQSLTAHLQSGGERSVATMLFLISLQGLTNCPFRAVDEINQGMDPKNERMIFDQIVKSANKPGRPQYFLITPKLLHDLEYSKNTTVLCVYTGPWHVNQSEWDKMLKKCIEAKSKSK</sequence>
<feature type="coiled-coil region" evidence="4">
    <location>
        <begin position="802"/>
        <end position="864"/>
    </location>
</feature>
<feature type="compositionally biased region" description="Polar residues" evidence="5">
    <location>
        <begin position="38"/>
        <end position="53"/>
    </location>
</feature>
<dbReference type="Pfam" id="PF02463">
    <property type="entry name" value="SMC_N"/>
    <property type="match status" value="1"/>
</dbReference>
<evidence type="ECO:0000256" key="3">
    <source>
        <dbReference type="ARBA" id="ARBA00023054"/>
    </source>
</evidence>
<dbReference type="Gene3D" id="3.40.50.300">
    <property type="entry name" value="P-loop containing nucleotide triphosphate hydrolases"/>
    <property type="match status" value="2"/>
</dbReference>
<accession>D3BMU2</accession>
<feature type="coiled-coil region" evidence="4">
    <location>
        <begin position="747"/>
        <end position="774"/>
    </location>
</feature>
<protein>
    <recommendedName>
        <fullName evidence="2">Structural maintenance of chromosomes protein 5</fullName>
    </recommendedName>
</protein>
<name>D3BMU2_HETP5</name>
<dbReference type="Proteomes" id="UP000001396">
    <property type="component" value="Unassembled WGS sequence"/>
</dbReference>
<dbReference type="EMBL" id="ADBJ01000043">
    <property type="protein sequence ID" value="EFA77304.1"/>
    <property type="molecule type" value="Genomic_DNA"/>
</dbReference>
<dbReference type="GO" id="GO:0005634">
    <property type="term" value="C:nucleus"/>
    <property type="evidence" value="ECO:0007669"/>
    <property type="project" value="TreeGrafter"/>
</dbReference>
<dbReference type="OMA" id="RFWTSQP"/>
<gene>
    <name evidence="7" type="primary">smc5</name>
    <name evidence="7" type="ORF">PPL_12515</name>
</gene>
<proteinExistence type="inferred from homology"/>
<organism evidence="7 8">
    <name type="scientific">Heterostelium pallidum (strain ATCC 26659 / Pp 5 / PN500)</name>
    <name type="common">Cellular slime mold</name>
    <name type="synonym">Polysphondylium pallidum</name>
    <dbReference type="NCBI Taxonomy" id="670386"/>
    <lineage>
        <taxon>Eukaryota</taxon>
        <taxon>Amoebozoa</taxon>
        <taxon>Evosea</taxon>
        <taxon>Eumycetozoa</taxon>
        <taxon>Dictyostelia</taxon>
        <taxon>Acytosteliales</taxon>
        <taxon>Acytosteliaceae</taxon>
        <taxon>Heterostelium</taxon>
    </lineage>
</organism>
<dbReference type="InParanoid" id="D3BMU2"/>
<dbReference type="SUPFAM" id="SSF52540">
    <property type="entry name" value="P-loop containing nucleoside triphosphate hydrolases"/>
    <property type="match status" value="2"/>
</dbReference>
<dbReference type="InterPro" id="IPR003395">
    <property type="entry name" value="RecF/RecN/SMC_N"/>
</dbReference>
<keyword evidence="3 4" id="KW-0175">Coiled coil</keyword>
<feature type="coiled-coil region" evidence="4">
    <location>
        <begin position="220"/>
        <end position="316"/>
    </location>
</feature>
<dbReference type="AlphaFoldDB" id="D3BMU2"/>
<evidence type="ECO:0000256" key="1">
    <source>
        <dbReference type="ARBA" id="ARBA00010171"/>
    </source>
</evidence>
<evidence type="ECO:0000259" key="6">
    <source>
        <dbReference type="Pfam" id="PF02463"/>
    </source>
</evidence>
<keyword evidence="8" id="KW-1185">Reference proteome</keyword>
<dbReference type="PANTHER" id="PTHR45916:SF1">
    <property type="entry name" value="STRUCTURAL MAINTENANCE OF CHROMOSOMES PROTEIN 5"/>
    <property type="match status" value="1"/>
</dbReference>
<dbReference type="FunCoup" id="D3BMU2">
    <property type="interactions" value="904"/>
</dbReference>
<feature type="domain" description="RecF/RecN/SMC N-terminal" evidence="6">
    <location>
        <begin position="68"/>
        <end position="992"/>
    </location>
</feature>
<dbReference type="GO" id="GO:0003697">
    <property type="term" value="F:single-stranded DNA binding"/>
    <property type="evidence" value="ECO:0007669"/>
    <property type="project" value="TreeGrafter"/>
</dbReference>
<feature type="coiled-coil region" evidence="4">
    <location>
        <begin position="601"/>
        <end position="684"/>
    </location>
</feature>
<comment type="caution">
    <text evidence="7">The sequence shown here is derived from an EMBL/GenBank/DDBJ whole genome shotgun (WGS) entry which is preliminary data.</text>
</comment>
<feature type="coiled-coil region" evidence="4">
    <location>
        <begin position="345"/>
        <end position="379"/>
    </location>
</feature>
<evidence type="ECO:0000313" key="7">
    <source>
        <dbReference type="EMBL" id="EFA77304.1"/>
    </source>
</evidence>
<comment type="similarity">
    <text evidence="1">Belongs to the SMC family. SMC5 subfamily.</text>
</comment>
<reference evidence="7 8" key="1">
    <citation type="journal article" date="2011" name="Genome Res.">
        <title>Phylogeny-wide analysis of social amoeba genomes highlights ancient origins for complex intercellular communication.</title>
        <authorList>
            <person name="Heidel A.J."/>
            <person name="Lawal H.M."/>
            <person name="Felder M."/>
            <person name="Schilde C."/>
            <person name="Helps N.R."/>
            <person name="Tunggal B."/>
            <person name="Rivero F."/>
            <person name="John U."/>
            <person name="Schleicher M."/>
            <person name="Eichinger L."/>
            <person name="Platzer M."/>
            <person name="Noegel A.A."/>
            <person name="Schaap P."/>
            <person name="Gloeckner G."/>
        </authorList>
    </citation>
    <scope>NUCLEOTIDE SEQUENCE [LARGE SCALE GENOMIC DNA]</scope>
    <source>
        <strain evidence="8">ATCC 26659 / Pp 5 / PN500</strain>
    </source>
</reference>
<dbReference type="STRING" id="670386.D3BMU2"/>
<dbReference type="RefSeq" id="XP_020429433.1">
    <property type="nucleotide sequence ID" value="XM_020583246.1"/>
</dbReference>
<evidence type="ECO:0000256" key="5">
    <source>
        <dbReference type="SAM" id="MobiDB-lite"/>
    </source>
</evidence>
<dbReference type="PANTHER" id="PTHR45916">
    <property type="entry name" value="STRUCTURAL MAINTENANCE OF CHROMOSOMES PROTEIN 5"/>
    <property type="match status" value="1"/>
</dbReference>
<feature type="region of interest" description="Disordered" evidence="5">
    <location>
        <begin position="1"/>
        <end position="53"/>
    </location>
</feature>
<evidence type="ECO:0000256" key="4">
    <source>
        <dbReference type="SAM" id="Coils"/>
    </source>
</evidence>
<evidence type="ECO:0000313" key="8">
    <source>
        <dbReference type="Proteomes" id="UP000001396"/>
    </source>
</evidence>
<dbReference type="GO" id="GO:0000724">
    <property type="term" value="P:double-strand break repair via homologous recombination"/>
    <property type="evidence" value="ECO:0007669"/>
    <property type="project" value="TreeGrafter"/>
</dbReference>
<dbReference type="InterPro" id="IPR027417">
    <property type="entry name" value="P-loop_NTPase"/>
</dbReference>
<evidence type="ECO:0000256" key="2">
    <source>
        <dbReference type="ARBA" id="ARBA00018687"/>
    </source>
</evidence>